<dbReference type="OrthoDB" id="3729011at2"/>
<dbReference type="Proteomes" id="UP000307087">
    <property type="component" value="Unassembled WGS sequence"/>
</dbReference>
<evidence type="ECO:0008006" key="4">
    <source>
        <dbReference type="Google" id="ProtNLM"/>
    </source>
</evidence>
<name>A0A4S8NLJ8_9ACTN</name>
<keyword evidence="1" id="KW-0812">Transmembrane</keyword>
<feature type="transmembrane region" description="Helical" evidence="1">
    <location>
        <begin position="25"/>
        <end position="47"/>
    </location>
</feature>
<dbReference type="EMBL" id="STGW01000002">
    <property type="protein sequence ID" value="THV17863.1"/>
    <property type="molecule type" value="Genomic_DNA"/>
</dbReference>
<dbReference type="AlphaFoldDB" id="A0A4S8NLJ8"/>
<keyword evidence="1" id="KW-1133">Transmembrane helix</keyword>
<proteinExistence type="predicted"/>
<reference evidence="2 3" key="1">
    <citation type="journal article" date="2009" name="Int. J. Syst. Evol. Microbiol.">
        <title>Nocardioides caeni sp. nov., isolated from wastewater.</title>
        <authorList>
            <person name="Yoon J.H."/>
            <person name="Kang S.J."/>
            <person name="Park S."/>
            <person name="Kim W."/>
            <person name="Oh T.K."/>
        </authorList>
    </citation>
    <scope>NUCLEOTIDE SEQUENCE [LARGE SCALE GENOMIC DNA]</scope>
    <source>
        <strain evidence="2 3">DSM 23134</strain>
    </source>
</reference>
<dbReference type="RefSeq" id="WP_136561798.1">
    <property type="nucleotide sequence ID" value="NZ_BAABLS010000001.1"/>
</dbReference>
<sequence>MTEPTPTPSSTPGPGRRAGVPTRRIDLLVGLAVALPAVVAVAVMLIGDEQNTLAGPQAPTVSPLTSATVVCPSGTGPRSTVTLGRVPGVAGGDVDASSTPLIDPGDRAGDAAGPSQLVEGQSVEVVDAPAAVAGSSGATVLQARGGAAPGLVAGRGDALAVGECRAPSYDEWLVSVGASARYATVVELVNPDDGEAVVDLAIHGGSGMVEEPALRGLQVPPHSVRRVDLSQVAPRGGTFTAHLTVVRGRVSATAINRIDSLGRGRVTADYLPAVAEPSEDGVILGLPQQRTGALLTLANPGDDEVRVTTRLVTEDAVFTPTGAPEITLAPQGSRSVSLQRLLSQEKAQGVVGVQLVASAPIVSSLRLQSAGDIVLLAPVPDFRDPTAVVLPTGDKTLVLGRALRTGVVHVVSHGADGTVLADERVEVGPGRASRLALPAAGVLVTVEPRNTSVGGVVTLPRSGSAPGLATLRLLPANLSARIPVVAPQ</sequence>
<keyword evidence="3" id="KW-1185">Reference proteome</keyword>
<organism evidence="2 3">
    <name type="scientific">Nocardioides caeni</name>
    <dbReference type="NCBI Taxonomy" id="574700"/>
    <lineage>
        <taxon>Bacteria</taxon>
        <taxon>Bacillati</taxon>
        <taxon>Actinomycetota</taxon>
        <taxon>Actinomycetes</taxon>
        <taxon>Propionibacteriales</taxon>
        <taxon>Nocardioidaceae</taxon>
        <taxon>Nocardioides</taxon>
    </lineage>
</organism>
<dbReference type="InterPro" id="IPR043777">
    <property type="entry name" value="DUF5719"/>
</dbReference>
<protein>
    <recommendedName>
        <fullName evidence="4">Secreted protein</fullName>
    </recommendedName>
</protein>
<evidence type="ECO:0000313" key="3">
    <source>
        <dbReference type="Proteomes" id="UP000307087"/>
    </source>
</evidence>
<dbReference type="Pfam" id="PF18986">
    <property type="entry name" value="DUF5719"/>
    <property type="match status" value="1"/>
</dbReference>
<accession>A0A4S8NLJ8</accession>
<evidence type="ECO:0000256" key="1">
    <source>
        <dbReference type="SAM" id="Phobius"/>
    </source>
</evidence>
<comment type="caution">
    <text evidence="2">The sequence shown here is derived from an EMBL/GenBank/DDBJ whole genome shotgun (WGS) entry which is preliminary data.</text>
</comment>
<gene>
    <name evidence="2" type="ORF">E9934_05220</name>
</gene>
<evidence type="ECO:0000313" key="2">
    <source>
        <dbReference type="EMBL" id="THV17863.1"/>
    </source>
</evidence>
<keyword evidence="1" id="KW-0472">Membrane</keyword>